<feature type="transmembrane region" description="Helical" evidence="1">
    <location>
        <begin position="7"/>
        <end position="31"/>
    </location>
</feature>
<proteinExistence type="predicted"/>
<gene>
    <name evidence="2" type="ORF">BABA_07071</name>
</gene>
<evidence type="ECO:0000256" key="1">
    <source>
        <dbReference type="SAM" id="Phobius"/>
    </source>
</evidence>
<sequence length="40" mass="4409">MFIFIELTILGMALLRVLSGSIEIVAAILMIKFNSVEKAL</sequence>
<dbReference type="OrthoDB" id="1726013at2"/>
<keyword evidence="1" id="KW-1133">Transmembrane helix</keyword>
<keyword evidence="3" id="KW-1185">Reference proteome</keyword>
<dbReference type="STRING" id="1117379.BABA_07071"/>
<evidence type="ECO:0000313" key="3">
    <source>
        <dbReference type="Proteomes" id="UP000006316"/>
    </source>
</evidence>
<dbReference type="Pfam" id="PF10942">
    <property type="entry name" value="DUF2619"/>
    <property type="match status" value="1"/>
</dbReference>
<organism evidence="2 3">
    <name type="scientific">Neobacillus bataviensis LMG 21833</name>
    <dbReference type="NCBI Taxonomy" id="1117379"/>
    <lineage>
        <taxon>Bacteria</taxon>
        <taxon>Bacillati</taxon>
        <taxon>Bacillota</taxon>
        <taxon>Bacilli</taxon>
        <taxon>Bacillales</taxon>
        <taxon>Bacillaceae</taxon>
        <taxon>Neobacillus</taxon>
    </lineage>
</organism>
<comment type="caution">
    <text evidence="2">The sequence shown here is derived from an EMBL/GenBank/DDBJ whole genome shotgun (WGS) entry which is preliminary data.</text>
</comment>
<dbReference type="EMBL" id="AJLS01000043">
    <property type="protein sequence ID" value="EKN70119.1"/>
    <property type="molecule type" value="Genomic_DNA"/>
</dbReference>
<dbReference type="InterPro" id="IPR020390">
    <property type="entry name" value="Uncharacterised_YqhV"/>
</dbReference>
<dbReference type="PATRIC" id="fig|1117379.3.peg.1479"/>
<dbReference type="Proteomes" id="UP000006316">
    <property type="component" value="Unassembled WGS sequence"/>
</dbReference>
<keyword evidence="1" id="KW-0812">Transmembrane</keyword>
<evidence type="ECO:0000313" key="2">
    <source>
        <dbReference type="EMBL" id="EKN70119.1"/>
    </source>
</evidence>
<name>K6DP70_9BACI</name>
<protein>
    <submittedName>
        <fullName evidence="2">Uncharacterized protein</fullName>
    </submittedName>
</protein>
<accession>K6DP70</accession>
<reference evidence="2 3" key="1">
    <citation type="journal article" date="2012" name="Front. Microbiol.">
        <title>Redundancy and modularity in membrane-associated dissimilatory nitrate reduction in Bacillus.</title>
        <authorList>
            <person name="Heylen K."/>
            <person name="Keltjens J."/>
        </authorList>
    </citation>
    <scope>NUCLEOTIDE SEQUENCE [LARGE SCALE GENOMIC DNA]</scope>
    <source>
        <strain evidence="3">LMG 21833T</strain>
    </source>
</reference>
<keyword evidence="1" id="KW-0472">Membrane</keyword>
<dbReference type="AlphaFoldDB" id="K6DP70"/>